<comment type="caution">
    <text evidence="3">The sequence shown here is derived from an EMBL/GenBank/DDBJ whole genome shotgun (WGS) entry which is preliminary data.</text>
</comment>
<dbReference type="AlphaFoldDB" id="A0A4Z1G0B9"/>
<dbReference type="Proteomes" id="UP000297910">
    <property type="component" value="Unassembled WGS sequence"/>
</dbReference>
<feature type="compositionally biased region" description="Basic and acidic residues" evidence="2">
    <location>
        <begin position="1"/>
        <end position="11"/>
    </location>
</feature>
<organism evidence="3 4">
    <name type="scientific">Botrytis paeoniae</name>
    <dbReference type="NCBI Taxonomy" id="278948"/>
    <lineage>
        <taxon>Eukaryota</taxon>
        <taxon>Fungi</taxon>
        <taxon>Dikarya</taxon>
        <taxon>Ascomycota</taxon>
        <taxon>Pezizomycotina</taxon>
        <taxon>Leotiomycetes</taxon>
        <taxon>Helotiales</taxon>
        <taxon>Sclerotiniaceae</taxon>
        <taxon>Botrytis</taxon>
    </lineage>
</organism>
<evidence type="ECO:0000313" key="4">
    <source>
        <dbReference type="Proteomes" id="UP000297910"/>
    </source>
</evidence>
<reference evidence="3 4" key="1">
    <citation type="submission" date="2017-12" db="EMBL/GenBank/DDBJ databases">
        <title>Comparative genomics of Botrytis spp.</title>
        <authorList>
            <person name="Valero-Jimenez C.A."/>
            <person name="Tapia P."/>
            <person name="Veloso J."/>
            <person name="Silva-Moreno E."/>
            <person name="Staats M."/>
            <person name="Valdes J.H."/>
            <person name="Van Kan J.A.L."/>
        </authorList>
    </citation>
    <scope>NUCLEOTIDE SEQUENCE [LARGE SCALE GENOMIC DNA]</scope>
    <source>
        <strain evidence="3 4">Bp0003</strain>
    </source>
</reference>
<keyword evidence="1" id="KW-0175">Coiled coil</keyword>
<evidence type="ECO:0000256" key="2">
    <source>
        <dbReference type="SAM" id="MobiDB-lite"/>
    </source>
</evidence>
<sequence length="255" mass="29760">MNSGDMDRVPLDGRMFPNDEAPPDSRICEVDRQNERTRSIAKEYEDLEAQKAEFEKLKEDHKSQVHEFEEAKVEFEDKVMVHKTQVDQIVTNAPGKLRTFNKMELENDRKLDLLRAEQCKFNTAVKEFNKRLEKAREATKIFNKKVETLRGMLMAAKQREKSFLKRVQIQAEIFGGRENRGLMRSKTPHCDLLFSTFGFSRMFEQAFCFRLNHCENTTVLTLEIITYVHEATISHSKLLTPITTAQTPWNRGKVL</sequence>
<name>A0A4Z1G0B9_9HELO</name>
<protein>
    <submittedName>
        <fullName evidence="3">Uncharacterized protein</fullName>
    </submittedName>
</protein>
<evidence type="ECO:0000313" key="3">
    <source>
        <dbReference type="EMBL" id="TGO28762.1"/>
    </source>
</evidence>
<accession>A0A4Z1G0B9</accession>
<dbReference type="EMBL" id="PQXI01000023">
    <property type="protein sequence ID" value="TGO28762.1"/>
    <property type="molecule type" value="Genomic_DNA"/>
</dbReference>
<keyword evidence="4" id="KW-1185">Reference proteome</keyword>
<evidence type="ECO:0000256" key="1">
    <source>
        <dbReference type="SAM" id="Coils"/>
    </source>
</evidence>
<proteinExistence type="predicted"/>
<feature type="region of interest" description="Disordered" evidence="2">
    <location>
        <begin position="1"/>
        <end position="26"/>
    </location>
</feature>
<feature type="coiled-coil region" evidence="1">
    <location>
        <begin position="30"/>
        <end position="78"/>
    </location>
</feature>
<gene>
    <name evidence="3" type="ORF">BPAE_0023g00270</name>
</gene>